<evidence type="ECO:0000256" key="4">
    <source>
        <dbReference type="ARBA" id="ARBA00022679"/>
    </source>
</evidence>
<organism evidence="11 12">
    <name type="scientific">Streptosporangium vulgare</name>
    <dbReference type="NCBI Taxonomy" id="46190"/>
    <lineage>
        <taxon>Bacteria</taxon>
        <taxon>Bacillati</taxon>
        <taxon>Actinomycetota</taxon>
        <taxon>Actinomycetes</taxon>
        <taxon>Streptosporangiales</taxon>
        <taxon>Streptosporangiaceae</taxon>
        <taxon>Streptosporangium</taxon>
    </lineage>
</organism>
<dbReference type="InterPro" id="IPR036890">
    <property type="entry name" value="HATPase_C_sf"/>
</dbReference>
<keyword evidence="12" id="KW-1185">Reference proteome</keyword>
<dbReference type="Gene3D" id="1.20.5.1930">
    <property type="match status" value="1"/>
</dbReference>
<evidence type="ECO:0000256" key="8">
    <source>
        <dbReference type="ARBA" id="ARBA00023012"/>
    </source>
</evidence>
<evidence type="ECO:0000256" key="5">
    <source>
        <dbReference type="ARBA" id="ARBA00022741"/>
    </source>
</evidence>
<feature type="transmembrane region" description="Helical" evidence="9">
    <location>
        <begin position="141"/>
        <end position="162"/>
    </location>
</feature>
<evidence type="ECO:0000256" key="6">
    <source>
        <dbReference type="ARBA" id="ARBA00022777"/>
    </source>
</evidence>
<dbReference type="PANTHER" id="PTHR24421:SF10">
    <property type="entry name" value="NITRATE_NITRITE SENSOR PROTEIN NARQ"/>
    <property type="match status" value="1"/>
</dbReference>
<keyword evidence="9" id="KW-0472">Membrane</keyword>
<dbReference type="EC" id="2.7.13.3" evidence="2"/>
<evidence type="ECO:0000256" key="7">
    <source>
        <dbReference type="ARBA" id="ARBA00022840"/>
    </source>
</evidence>
<evidence type="ECO:0000256" key="2">
    <source>
        <dbReference type="ARBA" id="ARBA00012438"/>
    </source>
</evidence>
<evidence type="ECO:0000256" key="3">
    <source>
        <dbReference type="ARBA" id="ARBA00022553"/>
    </source>
</evidence>
<gene>
    <name evidence="11" type="ORF">ACFFRH_22490</name>
</gene>
<keyword evidence="8" id="KW-0902">Two-component regulatory system</keyword>
<dbReference type="CDD" id="cd16917">
    <property type="entry name" value="HATPase_UhpB-NarQ-NarX-like"/>
    <property type="match status" value="1"/>
</dbReference>
<dbReference type="Proteomes" id="UP001589610">
    <property type="component" value="Unassembled WGS sequence"/>
</dbReference>
<feature type="transmembrane region" description="Helical" evidence="9">
    <location>
        <begin position="14"/>
        <end position="34"/>
    </location>
</feature>
<comment type="catalytic activity">
    <reaction evidence="1">
        <text>ATP + protein L-histidine = ADP + protein N-phospho-L-histidine.</text>
        <dbReference type="EC" id="2.7.13.3"/>
    </reaction>
</comment>
<evidence type="ECO:0000256" key="1">
    <source>
        <dbReference type="ARBA" id="ARBA00000085"/>
    </source>
</evidence>
<keyword evidence="7" id="KW-0067">ATP-binding</keyword>
<accession>A0ABV5TGL1</accession>
<feature type="domain" description="Signal transduction histidine kinase subgroup 3 dimerisation and phosphoacceptor" evidence="10">
    <location>
        <begin position="180"/>
        <end position="246"/>
    </location>
</feature>
<keyword evidence="4" id="KW-0808">Transferase</keyword>
<keyword evidence="9" id="KW-0812">Transmembrane</keyword>
<keyword evidence="5" id="KW-0547">Nucleotide-binding</keyword>
<keyword evidence="3" id="KW-0597">Phosphoprotein</keyword>
<proteinExistence type="predicted"/>
<dbReference type="Gene3D" id="3.30.565.10">
    <property type="entry name" value="Histidine kinase-like ATPase, C-terminal domain"/>
    <property type="match status" value="1"/>
</dbReference>
<protein>
    <recommendedName>
        <fullName evidence="2">histidine kinase</fullName>
        <ecNumber evidence="2">2.7.13.3</ecNumber>
    </recommendedName>
</protein>
<dbReference type="PANTHER" id="PTHR24421">
    <property type="entry name" value="NITRATE/NITRITE SENSOR PROTEIN NARX-RELATED"/>
    <property type="match status" value="1"/>
</dbReference>
<dbReference type="SUPFAM" id="SSF55874">
    <property type="entry name" value="ATPase domain of HSP90 chaperone/DNA topoisomerase II/histidine kinase"/>
    <property type="match status" value="1"/>
</dbReference>
<keyword evidence="6 11" id="KW-0418">Kinase</keyword>
<sequence>MGETSRLVYWIKRLSEIALIGWLVLLLLIDVIVAMHDLNAATLLSPVCGLVGVVAVVRRRRRRVGGLVTLMTVSFLSSLVIGITGGDGAPGAAEIGSLLILTVGGLRAIEPVRRAALLSLAAMIVLEASASRINSVAPEPAVAVGFLLFVCWSFAAGIGAYLRFQLERRREAVDTVRRSERLELARELHDLVAHHITGIVVQAQAAKVVAEQKPEAVVPSLEAIANAGADALTSMRRLVSVLRSEDEAARSPGSTLMDMRTMVERFSAAGPRVTFDIGQGIADGSVAPEVMTTLHRVLQESLTNVRRHAPGTGWVEADLKLTDGSDLRAWAEGVRASNGQAPRARRAAYVSAGTSAGGGMGATSIPGATSATGGAVRLRVRNYGSMADIRISRLGGGFGLVGMAERVEALGGRLMAGPTPSGAWEVMAEFPL</sequence>
<evidence type="ECO:0000256" key="9">
    <source>
        <dbReference type="SAM" id="Phobius"/>
    </source>
</evidence>
<dbReference type="RefSeq" id="WP_344749937.1">
    <property type="nucleotide sequence ID" value="NZ_BAAAWW010000212.1"/>
</dbReference>
<evidence type="ECO:0000313" key="12">
    <source>
        <dbReference type="Proteomes" id="UP001589610"/>
    </source>
</evidence>
<dbReference type="EMBL" id="JBHMBS010000010">
    <property type="protein sequence ID" value="MFB9678262.1"/>
    <property type="molecule type" value="Genomic_DNA"/>
</dbReference>
<keyword evidence="9" id="KW-1133">Transmembrane helix</keyword>
<feature type="transmembrane region" description="Helical" evidence="9">
    <location>
        <begin position="40"/>
        <end position="57"/>
    </location>
</feature>
<dbReference type="Pfam" id="PF07730">
    <property type="entry name" value="HisKA_3"/>
    <property type="match status" value="1"/>
</dbReference>
<dbReference type="InterPro" id="IPR050482">
    <property type="entry name" value="Sensor_HK_TwoCompSys"/>
</dbReference>
<feature type="transmembrane region" description="Helical" evidence="9">
    <location>
        <begin position="64"/>
        <end position="85"/>
    </location>
</feature>
<reference evidence="11 12" key="1">
    <citation type="submission" date="2024-09" db="EMBL/GenBank/DDBJ databases">
        <authorList>
            <person name="Sun Q."/>
            <person name="Mori K."/>
        </authorList>
    </citation>
    <scope>NUCLEOTIDE SEQUENCE [LARGE SCALE GENOMIC DNA]</scope>
    <source>
        <strain evidence="11 12">JCM 3028</strain>
    </source>
</reference>
<name>A0ABV5TGL1_9ACTN</name>
<comment type="caution">
    <text evidence="11">The sequence shown here is derived from an EMBL/GenBank/DDBJ whole genome shotgun (WGS) entry which is preliminary data.</text>
</comment>
<dbReference type="InterPro" id="IPR011712">
    <property type="entry name" value="Sig_transdc_His_kin_sub3_dim/P"/>
</dbReference>
<evidence type="ECO:0000313" key="11">
    <source>
        <dbReference type="EMBL" id="MFB9678262.1"/>
    </source>
</evidence>
<evidence type="ECO:0000259" key="10">
    <source>
        <dbReference type="Pfam" id="PF07730"/>
    </source>
</evidence>
<dbReference type="GO" id="GO:0016301">
    <property type="term" value="F:kinase activity"/>
    <property type="evidence" value="ECO:0007669"/>
    <property type="project" value="UniProtKB-KW"/>
</dbReference>